<evidence type="ECO:0000256" key="1">
    <source>
        <dbReference type="ARBA" id="ARBA00022574"/>
    </source>
</evidence>
<dbReference type="AlphaFoldDB" id="A0AAV1VQP2"/>
<keyword evidence="8" id="KW-1185">Reference proteome</keyword>
<name>A0AAV1VQP2_LUPLU</name>
<evidence type="ECO:0000256" key="6">
    <source>
        <dbReference type="ARBA" id="ARBA00040390"/>
    </source>
</evidence>
<dbReference type="InterPro" id="IPR015943">
    <property type="entry name" value="WD40/YVTN_repeat-like_dom_sf"/>
</dbReference>
<dbReference type="InterPro" id="IPR036322">
    <property type="entry name" value="WD40_repeat_dom_sf"/>
</dbReference>
<organism evidence="7 8">
    <name type="scientific">Lupinus luteus</name>
    <name type="common">European yellow lupine</name>
    <dbReference type="NCBI Taxonomy" id="3873"/>
    <lineage>
        <taxon>Eukaryota</taxon>
        <taxon>Viridiplantae</taxon>
        <taxon>Streptophyta</taxon>
        <taxon>Embryophyta</taxon>
        <taxon>Tracheophyta</taxon>
        <taxon>Spermatophyta</taxon>
        <taxon>Magnoliopsida</taxon>
        <taxon>eudicotyledons</taxon>
        <taxon>Gunneridae</taxon>
        <taxon>Pentapetalae</taxon>
        <taxon>rosids</taxon>
        <taxon>fabids</taxon>
        <taxon>Fabales</taxon>
        <taxon>Fabaceae</taxon>
        <taxon>Papilionoideae</taxon>
        <taxon>50 kb inversion clade</taxon>
        <taxon>genistoids sensu lato</taxon>
        <taxon>core genistoids</taxon>
        <taxon>Genisteae</taxon>
        <taxon>Lupinus</taxon>
    </lineage>
</organism>
<evidence type="ECO:0000256" key="3">
    <source>
        <dbReference type="ARBA" id="ARBA00022737"/>
    </source>
</evidence>
<evidence type="ECO:0000256" key="5">
    <source>
        <dbReference type="ARBA" id="ARBA00038394"/>
    </source>
</evidence>
<dbReference type="PANTHER" id="PTHR19877">
    <property type="entry name" value="EUKARYOTIC TRANSLATION INITIATION FACTOR 3 SUBUNIT I"/>
    <property type="match status" value="1"/>
</dbReference>
<dbReference type="InterPro" id="IPR001680">
    <property type="entry name" value="WD40_rpt"/>
</dbReference>
<evidence type="ECO:0000313" key="7">
    <source>
        <dbReference type="EMBL" id="CAL0299298.1"/>
    </source>
</evidence>
<gene>
    <name evidence="7" type="ORF">LLUT_LOCUS358</name>
</gene>
<keyword evidence="2" id="KW-0507">mRNA processing</keyword>
<sequence length="141" mass="15560">MENKKVAVPLVSHGHSRPVVDLFYSPITPDGFFLISASKDSSPMLRNGESGDWIGTFQSHKGAHEHIVRACAFSEDTHLLLTRGVEKILRIYDMNGPDAPPREVDKSLGSVRTVAWLHSDETILSSCSDMGGVRRFPVKKS</sequence>
<dbReference type="SUPFAM" id="SSF50978">
    <property type="entry name" value="WD40 repeat-like"/>
    <property type="match status" value="1"/>
</dbReference>
<comment type="similarity">
    <text evidence="5">Belongs to the WD repeat STRAP family.</text>
</comment>
<keyword evidence="1" id="KW-0853">WD repeat</keyword>
<dbReference type="Pfam" id="PF00400">
    <property type="entry name" value="WD40"/>
    <property type="match status" value="1"/>
</dbReference>
<dbReference type="SMART" id="SM00320">
    <property type="entry name" value="WD40"/>
    <property type="match status" value="3"/>
</dbReference>
<dbReference type="Proteomes" id="UP001497480">
    <property type="component" value="Unassembled WGS sequence"/>
</dbReference>
<reference evidence="7 8" key="1">
    <citation type="submission" date="2024-03" db="EMBL/GenBank/DDBJ databases">
        <authorList>
            <person name="Martinez-Hernandez J."/>
        </authorList>
    </citation>
    <scope>NUCLEOTIDE SEQUENCE [LARGE SCALE GENOMIC DNA]</scope>
</reference>
<dbReference type="GO" id="GO:0032797">
    <property type="term" value="C:SMN complex"/>
    <property type="evidence" value="ECO:0007669"/>
    <property type="project" value="TreeGrafter"/>
</dbReference>
<comment type="caution">
    <text evidence="7">The sequence shown here is derived from an EMBL/GenBank/DDBJ whole genome shotgun (WGS) entry which is preliminary data.</text>
</comment>
<evidence type="ECO:0000256" key="4">
    <source>
        <dbReference type="ARBA" id="ARBA00023187"/>
    </source>
</evidence>
<dbReference type="GO" id="GO:0003723">
    <property type="term" value="F:RNA binding"/>
    <property type="evidence" value="ECO:0007669"/>
    <property type="project" value="TreeGrafter"/>
</dbReference>
<keyword evidence="4" id="KW-0508">mRNA splicing</keyword>
<dbReference type="Gene3D" id="2.130.10.10">
    <property type="entry name" value="YVTN repeat-like/Quinoprotein amine dehydrogenase"/>
    <property type="match status" value="1"/>
</dbReference>
<protein>
    <recommendedName>
        <fullName evidence="6">Serine-threonine kinase receptor-associated protein</fullName>
    </recommendedName>
</protein>
<evidence type="ECO:0000256" key="2">
    <source>
        <dbReference type="ARBA" id="ARBA00022664"/>
    </source>
</evidence>
<evidence type="ECO:0000313" key="8">
    <source>
        <dbReference type="Proteomes" id="UP001497480"/>
    </source>
</evidence>
<dbReference type="GO" id="GO:0000387">
    <property type="term" value="P:spliceosomal snRNP assembly"/>
    <property type="evidence" value="ECO:0007669"/>
    <property type="project" value="TreeGrafter"/>
</dbReference>
<proteinExistence type="inferred from homology"/>
<keyword evidence="3" id="KW-0677">Repeat</keyword>
<dbReference type="EMBL" id="CAXHTB010000001">
    <property type="protein sequence ID" value="CAL0299298.1"/>
    <property type="molecule type" value="Genomic_DNA"/>
</dbReference>
<accession>A0AAV1VQP2</accession>
<dbReference type="PANTHER" id="PTHR19877:SF13">
    <property type="entry name" value="SERINE-THREONINE KINASE RECEPTOR-ASSOCIATED PROTEIN"/>
    <property type="match status" value="1"/>
</dbReference>